<dbReference type="SMART" id="SM00347">
    <property type="entry name" value="HTH_MARR"/>
    <property type="match status" value="1"/>
</dbReference>
<dbReference type="Pfam" id="PF01047">
    <property type="entry name" value="MarR"/>
    <property type="match status" value="1"/>
</dbReference>
<evidence type="ECO:0000256" key="1">
    <source>
        <dbReference type="ARBA" id="ARBA00023015"/>
    </source>
</evidence>
<dbReference type="OrthoDB" id="793057at2"/>
<feature type="domain" description="HTH marR-type" evidence="4">
    <location>
        <begin position="15"/>
        <end position="146"/>
    </location>
</feature>
<sequence>MAETCVMTEETKKVAPKLVYLLKRLLDEWMGKKLCRIDQPGFNSAHLPLFMSIGKTGISNNELAAKMNVSKQATSKMVKELEAINMVRSEKSPDDARVVMLYFTTEGEAFYYNLKSQVMDLETQYKKVAGTKNYEIAIEVMLKLVKFHEENNCLSEKSTNN</sequence>
<organism evidence="5 6">
    <name type="scientific">Mucilaginibacter terrigena</name>
    <dbReference type="NCBI Taxonomy" id="2492395"/>
    <lineage>
        <taxon>Bacteria</taxon>
        <taxon>Pseudomonadati</taxon>
        <taxon>Bacteroidota</taxon>
        <taxon>Sphingobacteriia</taxon>
        <taxon>Sphingobacteriales</taxon>
        <taxon>Sphingobacteriaceae</taxon>
        <taxon>Mucilaginibacter</taxon>
    </lineage>
</organism>
<gene>
    <name evidence="5" type="ORF">EWM62_05645</name>
</gene>
<comment type="caution">
    <text evidence="5">The sequence shown here is derived from an EMBL/GenBank/DDBJ whole genome shotgun (WGS) entry which is preliminary data.</text>
</comment>
<dbReference type="AlphaFoldDB" id="A0A4Q5LPV0"/>
<dbReference type="RefSeq" id="WP_129875684.1">
    <property type="nucleotide sequence ID" value="NZ_SEWG01000002.1"/>
</dbReference>
<evidence type="ECO:0000256" key="3">
    <source>
        <dbReference type="ARBA" id="ARBA00023163"/>
    </source>
</evidence>
<keyword evidence="3" id="KW-0804">Transcription</keyword>
<keyword evidence="1" id="KW-0805">Transcription regulation</keyword>
<proteinExistence type="predicted"/>
<evidence type="ECO:0000313" key="5">
    <source>
        <dbReference type="EMBL" id="RYU91425.1"/>
    </source>
</evidence>
<dbReference type="PROSITE" id="PS50995">
    <property type="entry name" value="HTH_MARR_2"/>
    <property type="match status" value="1"/>
</dbReference>
<accession>A0A4Q5LPV0</accession>
<dbReference type="EMBL" id="SEWG01000002">
    <property type="protein sequence ID" value="RYU91425.1"/>
    <property type="molecule type" value="Genomic_DNA"/>
</dbReference>
<evidence type="ECO:0000259" key="4">
    <source>
        <dbReference type="PROSITE" id="PS50995"/>
    </source>
</evidence>
<protein>
    <submittedName>
        <fullName evidence="5">MarR family transcriptional regulator</fullName>
    </submittedName>
</protein>
<evidence type="ECO:0000256" key="2">
    <source>
        <dbReference type="ARBA" id="ARBA00023125"/>
    </source>
</evidence>
<dbReference type="InterPro" id="IPR036388">
    <property type="entry name" value="WH-like_DNA-bd_sf"/>
</dbReference>
<reference evidence="5 6" key="1">
    <citation type="submission" date="2019-02" db="EMBL/GenBank/DDBJ databases">
        <title>Bacterial novel species Mucilaginibacter sp. 17JY9-4 isolated from soil.</title>
        <authorList>
            <person name="Jung H.-Y."/>
        </authorList>
    </citation>
    <scope>NUCLEOTIDE SEQUENCE [LARGE SCALE GENOMIC DNA]</scope>
    <source>
        <strain evidence="5 6">17JY9-4</strain>
    </source>
</reference>
<dbReference type="SUPFAM" id="SSF46785">
    <property type="entry name" value="Winged helix' DNA-binding domain"/>
    <property type="match status" value="1"/>
</dbReference>
<dbReference type="Gene3D" id="1.10.10.10">
    <property type="entry name" value="Winged helix-like DNA-binding domain superfamily/Winged helix DNA-binding domain"/>
    <property type="match status" value="1"/>
</dbReference>
<name>A0A4Q5LPV0_9SPHI</name>
<dbReference type="InterPro" id="IPR036390">
    <property type="entry name" value="WH_DNA-bd_sf"/>
</dbReference>
<dbReference type="PANTHER" id="PTHR33164">
    <property type="entry name" value="TRANSCRIPTIONAL REGULATOR, MARR FAMILY"/>
    <property type="match status" value="1"/>
</dbReference>
<dbReference type="GO" id="GO:0003700">
    <property type="term" value="F:DNA-binding transcription factor activity"/>
    <property type="evidence" value="ECO:0007669"/>
    <property type="project" value="InterPro"/>
</dbReference>
<evidence type="ECO:0000313" key="6">
    <source>
        <dbReference type="Proteomes" id="UP000293331"/>
    </source>
</evidence>
<dbReference type="PANTHER" id="PTHR33164:SF64">
    <property type="entry name" value="TRANSCRIPTIONAL REGULATOR SLYA"/>
    <property type="match status" value="1"/>
</dbReference>
<dbReference type="Proteomes" id="UP000293331">
    <property type="component" value="Unassembled WGS sequence"/>
</dbReference>
<dbReference type="InterPro" id="IPR039422">
    <property type="entry name" value="MarR/SlyA-like"/>
</dbReference>
<dbReference type="GO" id="GO:0006950">
    <property type="term" value="P:response to stress"/>
    <property type="evidence" value="ECO:0007669"/>
    <property type="project" value="TreeGrafter"/>
</dbReference>
<dbReference type="InterPro" id="IPR000835">
    <property type="entry name" value="HTH_MarR-typ"/>
</dbReference>
<keyword evidence="6" id="KW-1185">Reference proteome</keyword>
<keyword evidence="2" id="KW-0238">DNA-binding</keyword>
<dbReference type="GO" id="GO:0003677">
    <property type="term" value="F:DNA binding"/>
    <property type="evidence" value="ECO:0007669"/>
    <property type="project" value="UniProtKB-KW"/>
</dbReference>